<evidence type="ECO:0000256" key="2">
    <source>
        <dbReference type="ARBA" id="ARBA00007131"/>
    </source>
</evidence>
<dbReference type="InterPro" id="IPR005475">
    <property type="entry name" value="Transketolase-like_Pyr-bd"/>
</dbReference>
<dbReference type="FunFam" id="3.40.50.970:FF:000129">
    <property type="entry name" value="Transketolase"/>
    <property type="match status" value="1"/>
</dbReference>
<comment type="caution">
    <text evidence="5">The sequence shown here is derived from an EMBL/GenBank/DDBJ whole genome shotgun (WGS) entry which is preliminary data.</text>
</comment>
<dbReference type="SUPFAM" id="SSF52922">
    <property type="entry name" value="TK C-terminal domain-like"/>
    <property type="match status" value="1"/>
</dbReference>
<keyword evidence="6" id="KW-1185">Reference proteome</keyword>
<evidence type="ECO:0000256" key="3">
    <source>
        <dbReference type="ARBA" id="ARBA00023052"/>
    </source>
</evidence>
<dbReference type="InterPro" id="IPR033248">
    <property type="entry name" value="Transketolase_C"/>
</dbReference>
<dbReference type="CDD" id="cd07033">
    <property type="entry name" value="TPP_PYR_DXS_TK_like"/>
    <property type="match status" value="1"/>
</dbReference>
<dbReference type="RefSeq" id="WP_152196724.1">
    <property type="nucleotide sequence ID" value="NZ_VUKD01000007.1"/>
</dbReference>
<dbReference type="GO" id="GO:0000287">
    <property type="term" value="F:magnesium ion binding"/>
    <property type="evidence" value="ECO:0007669"/>
    <property type="project" value="UniProtKB-ARBA"/>
</dbReference>
<proteinExistence type="inferred from homology"/>
<protein>
    <submittedName>
        <fullName evidence="5">Transketolase</fullName>
    </submittedName>
</protein>
<keyword evidence="3" id="KW-0786">Thiamine pyrophosphate</keyword>
<comment type="similarity">
    <text evidence="2">Belongs to the transketolase family.</text>
</comment>
<dbReference type="Pfam" id="PF02780">
    <property type="entry name" value="Transketolase_C"/>
    <property type="match status" value="1"/>
</dbReference>
<dbReference type="Proteomes" id="UP000437709">
    <property type="component" value="Unassembled WGS sequence"/>
</dbReference>
<dbReference type="EMBL" id="WHPC01000111">
    <property type="protein sequence ID" value="MPV38796.1"/>
    <property type="molecule type" value="Genomic_DNA"/>
</dbReference>
<dbReference type="OrthoDB" id="8732661at2"/>
<reference evidence="5 6" key="1">
    <citation type="submission" date="2019-10" db="EMBL/GenBank/DDBJ databases">
        <title>Georgenia wutianyii sp. nov. and Georgenia yuyongxinii sp. nov. isolated from plateau pika (Ochotona curzoniae) in the Qinghai-Tibet plateau of China.</title>
        <authorList>
            <person name="Tian Z."/>
        </authorList>
    </citation>
    <scope>NUCLEOTIDE SEQUENCE [LARGE SCALE GENOMIC DNA]</scope>
    <source>
        <strain evidence="5 6">JCM 19765</strain>
    </source>
</reference>
<dbReference type="Pfam" id="PF02779">
    <property type="entry name" value="Transket_pyr"/>
    <property type="match status" value="1"/>
</dbReference>
<comment type="cofactor">
    <cofactor evidence="1">
        <name>thiamine diphosphate</name>
        <dbReference type="ChEBI" id="CHEBI:58937"/>
    </cofactor>
</comment>
<evidence type="ECO:0000313" key="5">
    <source>
        <dbReference type="EMBL" id="MPV38796.1"/>
    </source>
</evidence>
<feature type="domain" description="Transketolase-like pyrimidine-binding" evidence="4">
    <location>
        <begin position="7"/>
        <end position="172"/>
    </location>
</feature>
<evidence type="ECO:0000313" key="6">
    <source>
        <dbReference type="Proteomes" id="UP000437709"/>
    </source>
</evidence>
<gene>
    <name evidence="5" type="ORF">GB881_17430</name>
</gene>
<name>A0A6N7ERQ2_9MICO</name>
<dbReference type="AlphaFoldDB" id="A0A6N7ERQ2"/>
<dbReference type="SUPFAM" id="SSF52518">
    <property type="entry name" value="Thiamin diphosphate-binding fold (THDP-binding)"/>
    <property type="match status" value="1"/>
</dbReference>
<dbReference type="InterPro" id="IPR029061">
    <property type="entry name" value="THDP-binding"/>
</dbReference>
<dbReference type="PANTHER" id="PTHR43825:SF1">
    <property type="entry name" value="TRANSKETOLASE-LIKE PYRIMIDINE-BINDING DOMAIN-CONTAINING PROTEIN"/>
    <property type="match status" value="1"/>
</dbReference>
<dbReference type="Gene3D" id="3.40.50.920">
    <property type="match status" value="1"/>
</dbReference>
<organism evidence="5 6">
    <name type="scientific">Georgenia subflava</name>
    <dbReference type="NCBI Taxonomy" id="1622177"/>
    <lineage>
        <taxon>Bacteria</taxon>
        <taxon>Bacillati</taxon>
        <taxon>Actinomycetota</taxon>
        <taxon>Actinomycetes</taxon>
        <taxon>Micrococcales</taxon>
        <taxon>Bogoriellaceae</taxon>
        <taxon>Georgenia</taxon>
    </lineage>
</organism>
<dbReference type="PANTHER" id="PTHR43825">
    <property type="entry name" value="PYRUVATE DEHYDROGENASE E1 COMPONENT"/>
    <property type="match status" value="1"/>
</dbReference>
<dbReference type="SMART" id="SM00861">
    <property type="entry name" value="Transket_pyr"/>
    <property type="match status" value="1"/>
</dbReference>
<evidence type="ECO:0000256" key="1">
    <source>
        <dbReference type="ARBA" id="ARBA00001964"/>
    </source>
</evidence>
<sequence>MTVDTLVDPRRTLGEAVTQAAAQDERVVVLSADSGLSSGFRAFREKYPDRYYEFGIQEHGVTGVAAGLATTGRIPVFAAIAAFVTNRNFEAFRNDVAYMAQNVKIVGRNGGMTYSDLGPTHYSLEDYAIIRMLPGVVVLSPQDPGEIREAAAAMIAHDGPVYMRIGGPAIPDLFPQEKFVIGDGRTIRHGDAATVVTTGTITPQVIRAVDQLGELGISVDLIGMPTIEPIDEACIVESVRRTGRVITIEEHYVRGGLSAAVADALARLAVIRDAIGLPHQHIVTGDYNALLAKYGLDAEGLTARLRGILASG</sequence>
<accession>A0A6N7ERQ2</accession>
<dbReference type="Gene3D" id="3.40.50.970">
    <property type="match status" value="1"/>
</dbReference>
<dbReference type="InterPro" id="IPR009014">
    <property type="entry name" value="Transketo_C/PFOR_II"/>
</dbReference>
<evidence type="ECO:0000259" key="4">
    <source>
        <dbReference type="SMART" id="SM00861"/>
    </source>
</evidence>
<dbReference type="InterPro" id="IPR051157">
    <property type="entry name" value="PDH/Transketolase"/>
</dbReference>